<gene>
    <name evidence="1" type="ORF">LVIROSA_LOCUS24401</name>
</gene>
<dbReference type="Proteomes" id="UP001157418">
    <property type="component" value="Unassembled WGS sequence"/>
</dbReference>
<keyword evidence="2" id="KW-1185">Reference proteome</keyword>
<protein>
    <submittedName>
        <fullName evidence="1">Uncharacterized protein</fullName>
    </submittedName>
</protein>
<sequence length="110" mass="12613">MFLFLDCDYRRLAKAKTHVETEILTNLWVHTFYCHHHDSISIAGCAKVQAGYKKETDVVQQIKYKGLRIDSVIYGTLIFVSLTEVKSAGLVPNKVVLTTLLKVYVKRRLI</sequence>
<dbReference type="EMBL" id="CAKMRJ010004445">
    <property type="protein sequence ID" value="CAH1438124.1"/>
    <property type="molecule type" value="Genomic_DNA"/>
</dbReference>
<evidence type="ECO:0000313" key="1">
    <source>
        <dbReference type="EMBL" id="CAH1438124.1"/>
    </source>
</evidence>
<accession>A0AAU9NJS9</accession>
<name>A0AAU9NJS9_9ASTR</name>
<organism evidence="1 2">
    <name type="scientific">Lactuca virosa</name>
    <dbReference type="NCBI Taxonomy" id="75947"/>
    <lineage>
        <taxon>Eukaryota</taxon>
        <taxon>Viridiplantae</taxon>
        <taxon>Streptophyta</taxon>
        <taxon>Embryophyta</taxon>
        <taxon>Tracheophyta</taxon>
        <taxon>Spermatophyta</taxon>
        <taxon>Magnoliopsida</taxon>
        <taxon>eudicotyledons</taxon>
        <taxon>Gunneridae</taxon>
        <taxon>Pentapetalae</taxon>
        <taxon>asterids</taxon>
        <taxon>campanulids</taxon>
        <taxon>Asterales</taxon>
        <taxon>Asteraceae</taxon>
        <taxon>Cichorioideae</taxon>
        <taxon>Cichorieae</taxon>
        <taxon>Lactucinae</taxon>
        <taxon>Lactuca</taxon>
    </lineage>
</organism>
<evidence type="ECO:0000313" key="2">
    <source>
        <dbReference type="Proteomes" id="UP001157418"/>
    </source>
</evidence>
<proteinExistence type="predicted"/>
<dbReference type="AlphaFoldDB" id="A0AAU9NJS9"/>
<reference evidence="1 2" key="1">
    <citation type="submission" date="2022-01" db="EMBL/GenBank/DDBJ databases">
        <authorList>
            <person name="Xiong W."/>
            <person name="Schranz E."/>
        </authorList>
    </citation>
    <scope>NUCLEOTIDE SEQUENCE [LARGE SCALE GENOMIC DNA]</scope>
</reference>
<comment type="caution">
    <text evidence="1">The sequence shown here is derived from an EMBL/GenBank/DDBJ whole genome shotgun (WGS) entry which is preliminary data.</text>
</comment>